<evidence type="ECO:0000259" key="5">
    <source>
        <dbReference type="PROSITE" id="PS50850"/>
    </source>
</evidence>
<protein>
    <submittedName>
        <fullName evidence="6">MFS transporter</fullName>
    </submittedName>
</protein>
<dbReference type="PROSITE" id="PS50850">
    <property type="entry name" value="MFS"/>
    <property type="match status" value="1"/>
</dbReference>
<evidence type="ECO:0000256" key="2">
    <source>
        <dbReference type="ARBA" id="ARBA00022989"/>
    </source>
</evidence>
<proteinExistence type="predicted"/>
<dbReference type="Proteomes" id="UP000539350">
    <property type="component" value="Unassembled WGS sequence"/>
</dbReference>
<feature type="transmembrane region" description="Helical" evidence="4">
    <location>
        <begin position="348"/>
        <end position="368"/>
    </location>
</feature>
<dbReference type="InterPro" id="IPR036259">
    <property type="entry name" value="MFS_trans_sf"/>
</dbReference>
<feature type="transmembrane region" description="Helical" evidence="4">
    <location>
        <begin position="256"/>
        <end position="279"/>
    </location>
</feature>
<accession>A0A7W2YJ48</accession>
<name>A0A7W2YJ48_9GAMM</name>
<feature type="transmembrane region" description="Helical" evidence="4">
    <location>
        <begin position="73"/>
        <end position="89"/>
    </location>
</feature>
<dbReference type="PANTHER" id="PTHR11360:SF284">
    <property type="entry name" value="EG:103B4.3 PROTEIN-RELATED"/>
    <property type="match status" value="1"/>
</dbReference>
<feature type="transmembrane region" description="Helical" evidence="4">
    <location>
        <begin position="310"/>
        <end position="336"/>
    </location>
</feature>
<feature type="transmembrane region" description="Helical" evidence="4">
    <location>
        <begin position="133"/>
        <end position="152"/>
    </location>
</feature>
<feature type="transmembrane region" description="Helical" evidence="4">
    <location>
        <begin position="7"/>
        <end position="26"/>
    </location>
</feature>
<keyword evidence="1 4" id="KW-0812">Transmembrane</keyword>
<dbReference type="InterPro" id="IPR020846">
    <property type="entry name" value="MFS_dom"/>
</dbReference>
<dbReference type="Gene3D" id="1.20.1250.20">
    <property type="entry name" value="MFS general substrate transporter like domains"/>
    <property type="match status" value="2"/>
</dbReference>
<evidence type="ECO:0000256" key="4">
    <source>
        <dbReference type="SAM" id="Phobius"/>
    </source>
</evidence>
<feature type="transmembrane region" description="Helical" evidence="4">
    <location>
        <begin position="374"/>
        <end position="393"/>
    </location>
</feature>
<gene>
    <name evidence="6" type="ORF">H2508_06350</name>
</gene>
<feature type="transmembrane region" description="Helical" evidence="4">
    <location>
        <begin position="46"/>
        <end position="66"/>
    </location>
</feature>
<dbReference type="InterPro" id="IPR011701">
    <property type="entry name" value="MFS"/>
</dbReference>
<dbReference type="AlphaFoldDB" id="A0A7W2YJ48"/>
<dbReference type="Pfam" id="PF07690">
    <property type="entry name" value="MFS_1"/>
    <property type="match status" value="1"/>
</dbReference>
<comment type="caution">
    <text evidence="6">The sequence shown here is derived from an EMBL/GenBank/DDBJ whole genome shotgun (WGS) entry which is preliminary data.</text>
</comment>
<dbReference type="EMBL" id="JACFXU010000013">
    <property type="protein sequence ID" value="MBA6412732.1"/>
    <property type="molecule type" value="Genomic_DNA"/>
</dbReference>
<keyword evidence="2 4" id="KW-1133">Transmembrane helix</keyword>
<evidence type="ECO:0000313" key="6">
    <source>
        <dbReference type="EMBL" id="MBA6412732.1"/>
    </source>
</evidence>
<feature type="transmembrane region" description="Helical" evidence="4">
    <location>
        <begin position="286"/>
        <end position="304"/>
    </location>
</feature>
<dbReference type="PANTHER" id="PTHR11360">
    <property type="entry name" value="MONOCARBOXYLATE TRANSPORTER"/>
    <property type="match status" value="1"/>
</dbReference>
<dbReference type="RefSeq" id="WP_182170327.1">
    <property type="nucleotide sequence ID" value="NZ_JACFXU010000013.1"/>
</dbReference>
<sequence>MFYGWRIVSGVFIAQLFIIGFMTYSFGLFMVPLQEEFGASRAQVNLGMTAVTVAGLILSPVIGSLVDRMSIRVLMTAGAIIFAAGLYGMSLSQSIWHFVVIFGISVSFGSLLLGPLTGSTTVSRWFSKKRGQALGIAAVGTSVGGLLLPVVIGDWIAEAGWRNALLYLSYVVMLFVLPLMILVIRSHPSELGMYPDGAETNDSNESAVPAIDLKAILRHPAYWTIGLSIGLIFSVYSALMANLVPYAEDTGITLEAASLLMGVIAGFGLAGKIIFGMAADKISLRLGLWIAIVLILVGLGILLLEPSYALTVVACAVIGLASGGMLPVWGAMLAVVFGVASYGKVMGLMNPLITLLVMPSFVITGYIHDLTGSYSNAFWLYCGLLVVSALILFRLKMPASSAAASN</sequence>
<feature type="transmembrane region" description="Helical" evidence="4">
    <location>
        <begin position="95"/>
        <end position="113"/>
    </location>
</feature>
<feature type="transmembrane region" description="Helical" evidence="4">
    <location>
        <begin position="221"/>
        <end position="244"/>
    </location>
</feature>
<feature type="transmembrane region" description="Helical" evidence="4">
    <location>
        <begin position="164"/>
        <end position="184"/>
    </location>
</feature>
<dbReference type="InterPro" id="IPR050327">
    <property type="entry name" value="Proton-linked_MCT"/>
</dbReference>
<reference evidence="6 7" key="1">
    <citation type="submission" date="2020-07" db="EMBL/GenBank/DDBJ databases">
        <title>Halieaceae bacterium, F7430, whole genome shotgun sequencing project.</title>
        <authorList>
            <person name="Jiang S."/>
            <person name="Liu Z.W."/>
            <person name="Du Z.J."/>
        </authorList>
    </citation>
    <scope>NUCLEOTIDE SEQUENCE [LARGE SCALE GENOMIC DNA]</scope>
    <source>
        <strain evidence="6 7">F7430</strain>
    </source>
</reference>
<dbReference type="SUPFAM" id="SSF103473">
    <property type="entry name" value="MFS general substrate transporter"/>
    <property type="match status" value="1"/>
</dbReference>
<feature type="domain" description="Major facilitator superfamily (MFS) profile" evidence="5">
    <location>
        <begin position="8"/>
        <end position="400"/>
    </location>
</feature>
<evidence type="ECO:0000313" key="7">
    <source>
        <dbReference type="Proteomes" id="UP000539350"/>
    </source>
</evidence>
<organism evidence="6 7">
    <name type="scientific">Sediminihaliea albiluteola</name>
    <dbReference type="NCBI Taxonomy" id="2758564"/>
    <lineage>
        <taxon>Bacteria</taxon>
        <taxon>Pseudomonadati</taxon>
        <taxon>Pseudomonadota</taxon>
        <taxon>Gammaproteobacteria</taxon>
        <taxon>Cellvibrionales</taxon>
        <taxon>Halieaceae</taxon>
        <taxon>Sediminihaliea</taxon>
    </lineage>
</organism>
<evidence type="ECO:0000256" key="1">
    <source>
        <dbReference type="ARBA" id="ARBA00022692"/>
    </source>
</evidence>
<evidence type="ECO:0000256" key="3">
    <source>
        <dbReference type="ARBA" id="ARBA00023136"/>
    </source>
</evidence>
<keyword evidence="7" id="KW-1185">Reference proteome</keyword>
<dbReference type="GO" id="GO:0022857">
    <property type="term" value="F:transmembrane transporter activity"/>
    <property type="evidence" value="ECO:0007669"/>
    <property type="project" value="InterPro"/>
</dbReference>
<keyword evidence="3 4" id="KW-0472">Membrane</keyword>